<dbReference type="Proteomes" id="UP001153954">
    <property type="component" value="Unassembled WGS sequence"/>
</dbReference>
<dbReference type="EMBL" id="CAKOGL010000017">
    <property type="protein sequence ID" value="CAH2096742.1"/>
    <property type="molecule type" value="Genomic_DNA"/>
</dbReference>
<dbReference type="PANTHER" id="PTHR47510:SF3">
    <property type="entry name" value="ENDO_EXONUCLEASE_PHOSPHATASE DOMAIN-CONTAINING PROTEIN"/>
    <property type="match status" value="1"/>
</dbReference>
<dbReference type="GO" id="GO:0071897">
    <property type="term" value="P:DNA biosynthetic process"/>
    <property type="evidence" value="ECO:0007669"/>
    <property type="project" value="UniProtKB-ARBA"/>
</dbReference>
<dbReference type="Pfam" id="PF00078">
    <property type="entry name" value="RVT_1"/>
    <property type="match status" value="1"/>
</dbReference>
<dbReference type="GO" id="GO:0003824">
    <property type="term" value="F:catalytic activity"/>
    <property type="evidence" value="ECO:0007669"/>
    <property type="project" value="InterPro"/>
</dbReference>
<comment type="caution">
    <text evidence="2">The sequence shown here is derived from an EMBL/GenBank/DDBJ whole genome shotgun (WGS) entry which is preliminary data.</text>
</comment>
<keyword evidence="3" id="KW-1185">Reference proteome</keyword>
<dbReference type="InterPro" id="IPR043502">
    <property type="entry name" value="DNA/RNA_pol_sf"/>
</dbReference>
<dbReference type="Gene3D" id="3.60.10.10">
    <property type="entry name" value="Endonuclease/exonuclease/phosphatase"/>
    <property type="match status" value="1"/>
</dbReference>
<feature type="domain" description="Reverse transcriptase" evidence="1">
    <location>
        <begin position="487"/>
        <end position="739"/>
    </location>
</feature>
<protein>
    <recommendedName>
        <fullName evidence="1">Reverse transcriptase domain-containing protein</fullName>
    </recommendedName>
</protein>
<dbReference type="PANTHER" id="PTHR47510">
    <property type="entry name" value="REVERSE TRANSCRIPTASE DOMAIN-CONTAINING PROTEIN"/>
    <property type="match status" value="1"/>
</dbReference>
<dbReference type="InterPro" id="IPR036691">
    <property type="entry name" value="Endo/exonu/phosph_ase_sf"/>
</dbReference>
<dbReference type="Pfam" id="PF14529">
    <property type="entry name" value="Exo_endo_phos_2"/>
    <property type="match status" value="1"/>
</dbReference>
<name>A0AAU9UG11_EUPED</name>
<proteinExistence type="predicted"/>
<dbReference type="SUPFAM" id="SSF56672">
    <property type="entry name" value="DNA/RNA polymerases"/>
    <property type="match status" value="1"/>
</dbReference>
<evidence type="ECO:0000313" key="3">
    <source>
        <dbReference type="Proteomes" id="UP001153954"/>
    </source>
</evidence>
<gene>
    <name evidence="2" type="ORF">EEDITHA_LOCUS12046</name>
</gene>
<dbReference type="PROSITE" id="PS50878">
    <property type="entry name" value="RT_POL"/>
    <property type="match status" value="1"/>
</dbReference>
<dbReference type="CDD" id="cd01650">
    <property type="entry name" value="RT_nLTR_like"/>
    <property type="match status" value="1"/>
</dbReference>
<evidence type="ECO:0000313" key="2">
    <source>
        <dbReference type="EMBL" id="CAH2096742.1"/>
    </source>
</evidence>
<organism evidence="2 3">
    <name type="scientific">Euphydryas editha</name>
    <name type="common">Edith's checkerspot</name>
    <dbReference type="NCBI Taxonomy" id="104508"/>
    <lineage>
        <taxon>Eukaryota</taxon>
        <taxon>Metazoa</taxon>
        <taxon>Ecdysozoa</taxon>
        <taxon>Arthropoda</taxon>
        <taxon>Hexapoda</taxon>
        <taxon>Insecta</taxon>
        <taxon>Pterygota</taxon>
        <taxon>Neoptera</taxon>
        <taxon>Endopterygota</taxon>
        <taxon>Lepidoptera</taxon>
        <taxon>Glossata</taxon>
        <taxon>Ditrysia</taxon>
        <taxon>Papilionoidea</taxon>
        <taxon>Nymphalidae</taxon>
        <taxon>Nymphalinae</taxon>
        <taxon>Euphydryas</taxon>
    </lineage>
</organism>
<evidence type="ECO:0000259" key="1">
    <source>
        <dbReference type="PROSITE" id="PS50878"/>
    </source>
</evidence>
<dbReference type="InterPro" id="IPR000477">
    <property type="entry name" value="RT_dom"/>
</dbReference>
<accession>A0AAU9UG11</accession>
<dbReference type="AlphaFoldDB" id="A0AAU9UG11"/>
<dbReference type="PRINTS" id="PR01345">
    <property type="entry name" value="CERVTRCPTASE"/>
</dbReference>
<sequence length="949" mass="109805">MSNKSLNIYYQNVRGLRTKTTDFKQSLMCNNFDIIITTETWLCDSIFDRELADNRYDVFRQDRNLKSSNKKTGGGVMTLVRCGLDASRVELDDYIDMEILVITIPARVLSASADLQILTVYLPPDYSRLSSNIDHLINLIKSLHSKNPTNSFLIIGDFNLPSIKWGSNGPNYVKTGTTELQNTGIRLIENLAFLGIQQFNSLTNYVGNTLDLAFSNLYLKITECKYPLSKIDKAHPPLELEILDLSISLNFRKCDFKNLNKYLNDLNWQTILISNTTEGLIDNFYSCIYEAINKYTPLTRSQNNNRIYPVWFTPALINIIKEKSKIHKLWKKFKNIRDYEEFCVLRHRQQKEQQTCYNNYLQKIQISIKQNPKSFWSYIKSNRNTSNYPKTMTLNDNRYEDGQSICDAFNIFFHSVFGDPLADFAASSKDNLTLDSVSHLSVSKSTVENLLTRLDINKGAGSDGIPPLFWRNCAKYLSSPITLIFNMSLKEGVFPTIWKKAHIVPIHKKDSKTKIENYRGISILNTLGKILEKCVYAAIYPVIIKGLPNEQHGFLKNRSTITNLAYFSDYILSNMERSGQIDVIYTDFEKAFDRVDHLILLSKLQQLGIHGDLLRWIKSYLTNRSQAVVVGGYRSNYVNVPTGVPQGSHLGPLLYNSYLYDIKTCFKHANHVMYADDKKVYLKIKNLEDCNLLQSDLNSLYTFYTRNKISVNVKKCQCITFTRKRHPIKFSYKFGGNTIARVNIVRDLGVYFDDKMIFSNHNLMITQKAFKNLGFVIRVCKYFTDIDAIKTVYFAYVRSVLEYASPIWSPIYNIYNDSLERVQKKFLQHILYRSKQFSKSYVEDCHRNNLLCLDERRNVLDMCFLYDIANGHVDCPELVSALSYCAPKRRTRHTPLLFVPCSSRNYSANSVLTRLPRIFNESFKNIDLFAFSKVKFKKKIIEVLKTKNK</sequence>
<dbReference type="InterPro" id="IPR005135">
    <property type="entry name" value="Endo/exonuclease/phosphatase"/>
</dbReference>
<dbReference type="SUPFAM" id="SSF56219">
    <property type="entry name" value="DNase I-like"/>
    <property type="match status" value="1"/>
</dbReference>
<reference evidence="2" key="1">
    <citation type="submission" date="2022-03" db="EMBL/GenBank/DDBJ databases">
        <authorList>
            <person name="Tunstrom K."/>
        </authorList>
    </citation>
    <scope>NUCLEOTIDE SEQUENCE</scope>
</reference>